<sequence length="266" mass="29908">MFKLNVSIIFLLLLSELDTLSQTIDSPPKEPAMSGLQAIRNFTVTFVRHGQTKANAGKIIQSRSQGELSELGIKMAQALGSYWKDETFTRAYTSDLKRCEDTMTNILKNIKNPPTHLILNPILRERDYGELENQPTQRILDIHAIHGGRKNAIPIPGSEPYELVLERTGKFFNELCGMADKSNSNQNILVVTHSSWIGTLLDWLVANSGTFQLLNYDDEKRWLAPKNTATTSIVIHKKSGNDDKRKVEFLRIHDFAHLIAAGITPP</sequence>
<dbReference type="InterPro" id="IPR029033">
    <property type="entry name" value="His_PPase_superfam"/>
</dbReference>
<dbReference type="InterPro" id="IPR051695">
    <property type="entry name" value="Phosphoglycerate_Mutase"/>
</dbReference>
<dbReference type="SMART" id="SM00855">
    <property type="entry name" value="PGAM"/>
    <property type="match status" value="1"/>
</dbReference>
<dbReference type="Gene3D" id="3.40.50.1240">
    <property type="entry name" value="Phosphoglycerate mutase-like"/>
    <property type="match status" value="1"/>
</dbReference>
<name>A0ABP1RAJ9_9HEXA</name>
<dbReference type="PANTHER" id="PTHR46517:SF1">
    <property type="entry name" value="FRUCTOSE-2,6-BISPHOSPHATASE TIGAR"/>
    <property type="match status" value="1"/>
</dbReference>
<evidence type="ECO:0008006" key="5">
    <source>
        <dbReference type="Google" id="ProtNLM"/>
    </source>
</evidence>
<feature type="chain" id="PRO_5047436706" description="Histidine phosphatase family protein" evidence="2">
    <location>
        <begin position="22"/>
        <end position="266"/>
    </location>
</feature>
<evidence type="ECO:0000256" key="2">
    <source>
        <dbReference type="SAM" id="SignalP"/>
    </source>
</evidence>
<dbReference type="Pfam" id="PF00300">
    <property type="entry name" value="His_Phos_1"/>
    <property type="match status" value="1"/>
</dbReference>
<dbReference type="Proteomes" id="UP001642540">
    <property type="component" value="Unassembled WGS sequence"/>
</dbReference>
<keyword evidence="1" id="KW-0378">Hydrolase</keyword>
<feature type="signal peptide" evidence="2">
    <location>
        <begin position="1"/>
        <end position="21"/>
    </location>
</feature>
<dbReference type="EMBL" id="CAXLJM020000068">
    <property type="protein sequence ID" value="CAL8124316.1"/>
    <property type="molecule type" value="Genomic_DNA"/>
</dbReference>
<dbReference type="CDD" id="cd07067">
    <property type="entry name" value="HP_PGM_like"/>
    <property type="match status" value="1"/>
</dbReference>
<dbReference type="InterPro" id="IPR013078">
    <property type="entry name" value="His_Pase_superF_clade-1"/>
</dbReference>
<dbReference type="SUPFAM" id="SSF53254">
    <property type="entry name" value="Phosphoglycerate mutase-like"/>
    <property type="match status" value="1"/>
</dbReference>
<keyword evidence="4" id="KW-1185">Reference proteome</keyword>
<protein>
    <recommendedName>
        <fullName evidence="5">Histidine phosphatase family protein</fullName>
    </recommendedName>
</protein>
<reference evidence="3 4" key="1">
    <citation type="submission" date="2024-08" db="EMBL/GenBank/DDBJ databases">
        <authorList>
            <person name="Cucini C."/>
            <person name="Frati F."/>
        </authorList>
    </citation>
    <scope>NUCLEOTIDE SEQUENCE [LARGE SCALE GENOMIC DNA]</scope>
</reference>
<dbReference type="PANTHER" id="PTHR46517">
    <property type="entry name" value="FRUCTOSE-2,6-BISPHOSPHATASE TIGAR"/>
    <property type="match status" value="1"/>
</dbReference>
<gene>
    <name evidence="3" type="ORF">ODALV1_LOCUS20563</name>
</gene>
<evidence type="ECO:0000313" key="4">
    <source>
        <dbReference type="Proteomes" id="UP001642540"/>
    </source>
</evidence>
<keyword evidence="2" id="KW-0732">Signal</keyword>
<evidence type="ECO:0000256" key="1">
    <source>
        <dbReference type="ARBA" id="ARBA00022801"/>
    </source>
</evidence>
<comment type="caution">
    <text evidence="3">The sequence shown here is derived from an EMBL/GenBank/DDBJ whole genome shotgun (WGS) entry which is preliminary data.</text>
</comment>
<evidence type="ECO:0000313" key="3">
    <source>
        <dbReference type="EMBL" id="CAL8124316.1"/>
    </source>
</evidence>
<proteinExistence type="predicted"/>
<accession>A0ABP1RAJ9</accession>
<organism evidence="3 4">
    <name type="scientific">Orchesella dallaii</name>
    <dbReference type="NCBI Taxonomy" id="48710"/>
    <lineage>
        <taxon>Eukaryota</taxon>
        <taxon>Metazoa</taxon>
        <taxon>Ecdysozoa</taxon>
        <taxon>Arthropoda</taxon>
        <taxon>Hexapoda</taxon>
        <taxon>Collembola</taxon>
        <taxon>Entomobryomorpha</taxon>
        <taxon>Entomobryoidea</taxon>
        <taxon>Orchesellidae</taxon>
        <taxon>Orchesellinae</taxon>
        <taxon>Orchesella</taxon>
    </lineage>
</organism>